<sequence>MGSAEPDPGRGLALAASLDWSAADLPAALQGGARRAIFRGLYKGAEAAALRPESARASARDGAGSVDTHAGSRDAEAAGLEPYAGLRPSPWCLAEPRAPGACAPRRGVDAAGPEVQVQNAGLGCLLEEERGGRPAETPSAWRE</sequence>
<evidence type="ECO:0000313" key="3">
    <source>
        <dbReference type="Proteomes" id="UP000585614"/>
    </source>
</evidence>
<feature type="region of interest" description="Disordered" evidence="1">
    <location>
        <begin position="50"/>
        <end position="79"/>
    </location>
</feature>
<accession>A0A7J7YIK8</accession>
<gene>
    <name evidence="2" type="ORF">mRhiFer1_009932</name>
</gene>
<comment type="caution">
    <text evidence="2">The sequence shown here is derived from an EMBL/GenBank/DDBJ whole genome shotgun (WGS) entry which is preliminary data.</text>
</comment>
<evidence type="ECO:0000256" key="1">
    <source>
        <dbReference type="SAM" id="MobiDB-lite"/>
    </source>
</evidence>
<dbReference type="AlphaFoldDB" id="A0A7J7YIK8"/>
<organism evidence="2 3">
    <name type="scientific">Rhinolophus ferrumequinum</name>
    <name type="common">Greater horseshoe bat</name>
    <dbReference type="NCBI Taxonomy" id="59479"/>
    <lineage>
        <taxon>Eukaryota</taxon>
        <taxon>Metazoa</taxon>
        <taxon>Chordata</taxon>
        <taxon>Craniata</taxon>
        <taxon>Vertebrata</taxon>
        <taxon>Euteleostomi</taxon>
        <taxon>Mammalia</taxon>
        <taxon>Eutheria</taxon>
        <taxon>Laurasiatheria</taxon>
        <taxon>Chiroptera</taxon>
        <taxon>Yinpterochiroptera</taxon>
        <taxon>Rhinolophoidea</taxon>
        <taxon>Rhinolophidae</taxon>
        <taxon>Rhinolophinae</taxon>
        <taxon>Rhinolophus</taxon>
    </lineage>
</organism>
<dbReference type="Proteomes" id="UP000585614">
    <property type="component" value="Unassembled WGS sequence"/>
</dbReference>
<evidence type="ECO:0000313" key="2">
    <source>
        <dbReference type="EMBL" id="KAF6361704.1"/>
    </source>
</evidence>
<feature type="compositionally biased region" description="Low complexity" evidence="1">
    <location>
        <begin position="55"/>
        <end position="65"/>
    </location>
</feature>
<protein>
    <submittedName>
        <fullName evidence="2">Uncharacterized protein</fullName>
    </submittedName>
</protein>
<name>A0A7J7YIK8_RHIFE</name>
<reference evidence="2 3" key="1">
    <citation type="journal article" date="2020" name="Nature">
        <title>Six reference-quality genomes reveal evolution of bat adaptations.</title>
        <authorList>
            <person name="Jebb D."/>
            <person name="Huang Z."/>
            <person name="Pippel M."/>
            <person name="Hughes G.M."/>
            <person name="Lavrichenko K."/>
            <person name="Devanna P."/>
            <person name="Winkler S."/>
            <person name="Jermiin L.S."/>
            <person name="Skirmuntt E.C."/>
            <person name="Katzourakis A."/>
            <person name="Burkitt-Gray L."/>
            <person name="Ray D.A."/>
            <person name="Sullivan K.A.M."/>
            <person name="Roscito J.G."/>
            <person name="Kirilenko B.M."/>
            <person name="Davalos L.M."/>
            <person name="Corthals A.P."/>
            <person name="Power M.L."/>
            <person name="Jones G."/>
            <person name="Ransome R.D."/>
            <person name="Dechmann D.K.N."/>
            <person name="Locatelli A.G."/>
            <person name="Puechmaille S.J."/>
            <person name="Fedrigo O."/>
            <person name="Jarvis E.D."/>
            <person name="Hiller M."/>
            <person name="Vernes S.C."/>
            <person name="Myers E.W."/>
            <person name="Teeling E.C."/>
        </authorList>
    </citation>
    <scope>NUCLEOTIDE SEQUENCE [LARGE SCALE GENOMIC DNA]</scope>
    <source>
        <strain evidence="2">MRhiFer1</strain>
        <tissue evidence="2">Lung</tissue>
    </source>
</reference>
<proteinExistence type="predicted"/>
<dbReference type="EMBL" id="JACAGC010000006">
    <property type="protein sequence ID" value="KAF6361704.1"/>
    <property type="molecule type" value="Genomic_DNA"/>
</dbReference>